<keyword evidence="3" id="KW-1185">Reference proteome</keyword>
<organism evidence="2 3">
    <name type="scientific">Chlamydomonas incerta</name>
    <dbReference type="NCBI Taxonomy" id="51695"/>
    <lineage>
        <taxon>Eukaryota</taxon>
        <taxon>Viridiplantae</taxon>
        <taxon>Chlorophyta</taxon>
        <taxon>core chlorophytes</taxon>
        <taxon>Chlorophyceae</taxon>
        <taxon>CS clade</taxon>
        <taxon>Chlamydomonadales</taxon>
        <taxon>Chlamydomonadaceae</taxon>
        <taxon>Chlamydomonas</taxon>
    </lineage>
</organism>
<protein>
    <submittedName>
        <fullName evidence="2">Uncharacterized protein</fullName>
    </submittedName>
</protein>
<sequence length="266" mass="28557">MQSGPPPAAAAAAPTTSAVATPPAAAPSSTPPPPALPPPATQAAAGSGPAAPPITPNSELVARRRQRVAAEIIEASRRAGVQASPEAIRGGLATLEALLPGFTPNLDTLKSADWGRLAADAPAVANKIILLKTHHPGLDLAKALTAQPRLLLQSPEQLERSAKMVRQLLARAKDPDRLLGAEPSLLEPKALISVLITVTKWYFLEKDPIEVLEADPELVQRAQDYDVPFEPVYMNEDGTWTAPLLNYKEKRTEWQKYIDQTFYKQP</sequence>
<feature type="compositionally biased region" description="Low complexity" evidence="1">
    <location>
        <begin position="9"/>
        <end position="28"/>
    </location>
</feature>
<name>A0A835W230_CHLIN</name>
<evidence type="ECO:0000256" key="1">
    <source>
        <dbReference type="SAM" id="MobiDB-lite"/>
    </source>
</evidence>
<proteinExistence type="predicted"/>
<feature type="region of interest" description="Disordered" evidence="1">
    <location>
        <begin position="1"/>
        <end position="58"/>
    </location>
</feature>
<accession>A0A835W230</accession>
<gene>
    <name evidence="2" type="ORF">HXX76_008296</name>
</gene>
<evidence type="ECO:0000313" key="2">
    <source>
        <dbReference type="EMBL" id="KAG2433226.1"/>
    </source>
</evidence>
<dbReference type="Proteomes" id="UP000650467">
    <property type="component" value="Unassembled WGS sequence"/>
</dbReference>
<reference evidence="2" key="1">
    <citation type="journal article" date="2020" name="bioRxiv">
        <title>Comparative genomics of Chlamydomonas.</title>
        <authorList>
            <person name="Craig R.J."/>
            <person name="Hasan A.R."/>
            <person name="Ness R.W."/>
            <person name="Keightley P.D."/>
        </authorList>
    </citation>
    <scope>NUCLEOTIDE SEQUENCE</scope>
    <source>
        <strain evidence="2">SAG 7.73</strain>
    </source>
</reference>
<evidence type="ECO:0000313" key="3">
    <source>
        <dbReference type="Proteomes" id="UP000650467"/>
    </source>
</evidence>
<comment type="caution">
    <text evidence="2">The sequence shown here is derived from an EMBL/GenBank/DDBJ whole genome shotgun (WGS) entry which is preliminary data.</text>
</comment>
<dbReference type="AlphaFoldDB" id="A0A835W230"/>
<dbReference type="EMBL" id="JAEHOC010000019">
    <property type="protein sequence ID" value="KAG2433226.1"/>
    <property type="molecule type" value="Genomic_DNA"/>
</dbReference>
<dbReference type="OrthoDB" id="534020at2759"/>
<feature type="compositionally biased region" description="Pro residues" evidence="1">
    <location>
        <begin position="29"/>
        <end position="40"/>
    </location>
</feature>